<evidence type="ECO:0000313" key="1">
    <source>
        <dbReference type="EMBL" id="MBZ0155991.1"/>
    </source>
</evidence>
<dbReference type="Proteomes" id="UP000705867">
    <property type="component" value="Unassembled WGS sequence"/>
</dbReference>
<evidence type="ECO:0000313" key="2">
    <source>
        <dbReference type="Proteomes" id="UP000705867"/>
    </source>
</evidence>
<organism evidence="1 2">
    <name type="scientific">Candidatus Nitrobium versatile</name>
    <dbReference type="NCBI Taxonomy" id="2884831"/>
    <lineage>
        <taxon>Bacteria</taxon>
        <taxon>Pseudomonadati</taxon>
        <taxon>Nitrospirota</taxon>
        <taxon>Nitrospiria</taxon>
        <taxon>Nitrospirales</taxon>
        <taxon>Nitrospiraceae</taxon>
        <taxon>Candidatus Nitrobium</taxon>
    </lineage>
</organism>
<dbReference type="AlphaFoldDB" id="A0A953JE03"/>
<dbReference type="EMBL" id="JAIOIV010000060">
    <property type="protein sequence ID" value="MBZ0155991.1"/>
    <property type="molecule type" value="Genomic_DNA"/>
</dbReference>
<accession>A0A953JE03</accession>
<protein>
    <submittedName>
        <fullName evidence="1">Uncharacterized protein</fullName>
    </submittedName>
</protein>
<reference evidence="1" key="2">
    <citation type="submission" date="2021-08" db="EMBL/GenBank/DDBJ databases">
        <authorList>
            <person name="Dalcin Martins P."/>
        </authorList>
    </citation>
    <scope>NUCLEOTIDE SEQUENCE</scope>
    <source>
        <strain evidence="1">MAG_39</strain>
    </source>
</reference>
<sequence length="58" mass="6596">MKTMSDYRSVEVLFPIIAALLVFVSMTSADAQQKLPDADIRFAVQNELIVIPRFRHTT</sequence>
<gene>
    <name evidence="1" type="ORF">K8I29_07215</name>
</gene>
<reference evidence="1" key="1">
    <citation type="journal article" date="2021" name="bioRxiv">
        <title>Unraveling nitrogen, sulfur and carbon metabolic pathways and microbial community transcriptional responses to substrate deprivation and toxicity stresses in a bioreactor mimicking anoxic brackish coastal sediment conditions.</title>
        <authorList>
            <person name="Martins P.D."/>
            <person name="Echeveste M.J."/>
            <person name="Arshad A."/>
            <person name="Kurth J."/>
            <person name="Ouboter H."/>
            <person name="Jetten M.S.M."/>
            <person name="Welte C.U."/>
        </authorList>
    </citation>
    <scope>NUCLEOTIDE SEQUENCE</scope>
    <source>
        <strain evidence="1">MAG_39</strain>
    </source>
</reference>
<name>A0A953JE03_9BACT</name>
<proteinExistence type="predicted"/>
<comment type="caution">
    <text evidence="1">The sequence shown here is derived from an EMBL/GenBank/DDBJ whole genome shotgun (WGS) entry which is preliminary data.</text>
</comment>